<name>A0A9D2EFI1_9MICO</name>
<keyword evidence="6 10" id="KW-1133">Transmembrane helix</keyword>
<dbReference type="Pfam" id="PF00571">
    <property type="entry name" value="CBS"/>
    <property type="match status" value="2"/>
</dbReference>
<dbReference type="InterPro" id="IPR000644">
    <property type="entry name" value="CBS_dom"/>
</dbReference>
<keyword evidence="7 9" id="KW-0129">CBS domain</keyword>
<feature type="transmembrane region" description="Helical" evidence="11">
    <location>
        <begin position="98"/>
        <end position="120"/>
    </location>
</feature>
<evidence type="ECO:0000256" key="11">
    <source>
        <dbReference type="SAM" id="Phobius"/>
    </source>
</evidence>
<evidence type="ECO:0000259" key="13">
    <source>
        <dbReference type="PROSITE" id="PS51846"/>
    </source>
</evidence>
<evidence type="ECO:0000256" key="9">
    <source>
        <dbReference type="PROSITE-ProRule" id="PRU00703"/>
    </source>
</evidence>
<evidence type="ECO:0000256" key="8">
    <source>
        <dbReference type="ARBA" id="ARBA00023136"/>
    </source>
</evidence>
<dbReference type="InterPro" id="IPR046342">
    <property type="entry name" value="CBS_dom_sf"/>
</dbReference>
<sequence>MITDWLLVALGVLLTAGTALFVAAEFSLVALDPAAVDKRAGADRTAGLVQRAVRQLATELSGAQVGITLTTVLLGYTMQAALANLLTQALAITALAEAAAAAAIAVLASLVTVNTFSMLFGELVPKNWAIADPMRVARVVVGPQHAFTTALRPVISVLNGSANKILRLAGVEPREELGGGRSATELAALVRHSAKAGTLERSTALLLTRSIGFGELTAQDVMTDRMRMRTVRRDAMAAELVELARSTGHSRFPVIEASPDEVVGIVQLRRAIGVPHDRRGEVPVGALMDEAPQVPETARLAPLLVSLRNGLQMAVVVDEFGGTSGVVTLEDVVEELVGDVADEHDRRRRDVRAGGEESWLVPGTIRPDELVLRTGLRVPDEAPYETLGGLVMTVLGRMPQVGDEVEVPGVWLRVETMDLRRVETLRVRALPTSQPEEEE</sequence>
<comment type="similarity">
    <text evidence="2">Belongs to the UPF0053 family.</text>
</comment>
<dbReference type="PANTHER" id="PTHR43099:SF6">
    <property type="entry name" value="UPF0053 PROTEIN RV1842C"/>
    <property type="match status" value="1"/>
</dbReference>
<reference evidence="14" key="1">
    <citation type="journal article" date="2021" name="PeerJ">
        <title>Extensive microbial diversity within the chicken gut microbiome revealed by metagenomics and culture.</title>
        <authorList>
            <person name="Gilroy R."/>
            <person name="Ravi A."/>
            <person name="Getino M."/>
            <person name="Pursley I."/>
            <person name="Horton D.L."/>
            <person name="Alikhan N.F."/>
            <person name="Baker D."/>
            <person name="Gharbi K."/>
            <person name="Hall N."/>
            <person name="Watson M."/>
            <person name="Adriaenssens E.M."/>
            <person name="Foster-Nyarko E."/>
            <person name="Jarju S."/>
            <person name="Secka A."/>
            <person name="Antonio M."/>
            <person name="Oren A."/>
            <person name="Chaudhuri R.R."/>
            <person name="La Ragione R."/>
            <person name="Hildebrand F."/>
            <person name="Pallen M.J."/>
        </authorList>
    </citation>
    <scope>NUCLEOTIDE SEQUENCE</scope>
    <source>
        <strain evidence="14">ChiGjej4B4-7305</strain>
    </source>
</reference>
<evidence type="ECO:0000256" key="5">
    <source>
        <dbReference type="ARBA" id="ARBA00022737"/>
    </source>
</evidence>
<dbReference type="PANTHER" id="PTHR43099">
    <property type="entry name" value="UPF0053 PROTEIN YRKA"/>
    <property type="match status" value="1"/>
</dbReference>
<dbReference type="SMART" id="SM01091">
    <property type="entry name" value="CorC_HlyC"/>
    <property type="match status" value="1"/>
</dbReference>
<dbReference type="Gene3D" id="3.10.580.10">
    <property type="entry name" value="CBS-domain"/>
    <property type="match status" value="1"/>
</dbReference>
<evidence type="ECO:0000256" key="4">
    <source>
        <dbReference type="ARBA" id="ARBA00022692"/>
    </source>
</evidence>
<protein>
    <submittedName>
        <fullName evidence="14">Hemolysin family protein</fullName>
    </submittedName>
</protein>
<dbReference type="GO" id="GO:0005886">
    <property type="term" value="C:plasma membrane"/>
    <property type="evidence" value="ECO:0007669"/>
    <property type="project" value="UniProtKB-SubCell"/>
</dbReference>
<organism evidence="14 15">
    <name type="scientific">Candidatus Ruania gallistercoris</name>
    <dbReference type="NCBI Taxonomy" id="2838746"/>
    <lineage>
        <taxon>Bacteria</taxon>
        <taxon>Bacillati</taxon>
        <taxon>Actinomycetota</taxon>
        <taxon>Actinomycetes</taxon>
        <taxon>Micrococcales</taxon>
        <taxon>Ruaniaceae</taxon>
        <taxon>Ruania</taxon>
    </lineage>
</organism>
<dbReference type="PROSITE" id="PS51371">
    <property type="entry name" value="CBS"/>
    <property type="match status" value="2"/>
</dbReference>
<keyword evidence="8 10" id="KW-0472">Membrane</keyword>
<dbReference type="InterPro" id="IPR051676">
    <property type="entry name" value="UPF0053_domain"/>
</dbReference>
<evidence type="ECO:0000313" key="14">
    <source>
        <dbReference type="EMBL" id="HIZ36522.1"/>
    </source>
</evidence>
<dbReference type="PROSITE" id="PS51846">
    <property type="entry name" value="CNNM"/>
    <property type="match status" value="1"/>
</dbReference>
<evidence type="ECO:0000256" key="10">
    <source>
        <dbReference type="PROSITE-ProRule" id="PRU01193"/>
    </source>
</evidence>
<dbReference type="AlphaFoldDB" id="A0A9D2EFI1"/>
<dbReference type="Proteomes" id="UP000824037">
    <property type="component" value="Unassembled WGS sequence"/>
</dbReference>
<dbReference type="InterPro" id="IPR005170">
    <property type="entry name" value="Transptr-assoc_dom"/>
</dbReference>
<dbReference type="InterPro" id="IPR002550">
    <property type="entry name" value="CNNM"/>
</dbReference>
<dbReference type="Pfam" id="PF03471">
    <property type="entry name" value="CorC_HlyC"/>
    <property type="match status" value="1"/>
</dbReference>
<evidence type="ECO:0000256" key="1">
    <source>
        <dbReference type="ARBA" id="ARBA00004651"/>
    </source>
</evidence>
<dbReference type="EMBL" id="DXBY01000209">
    <property type="protein sequence ID" value="HIZ36522.1"/>
    <property type="molecule type" value="Genomic_DNA"/>
</dbReference>
<keyword evidence="3" id="KW-1003">Cell membrane</keyword>
<dbReference type="SUPFAM" id="SSF54631">
    <property type="entry name" value="CBS-domain pair"/>
    <property type="match status" value="1"/>
</dbReference>
<dbReference type="Pfam" id="PF01595">
    <property type="entry name" value="CNNM"/>
    <property type="match status" value="1"/>
</dbReference>
<feature type="domain" description="CBS" evidence="12">
    <location>
        <begin position="222"/>
        <end position="282"/>
    </location>
</feature>
<comment type="subcellular location">
    <subcellularLocation>
        <location evidence="1">Cell membrane</location>
        <topology evidence="1">Multi-pass membrane protein</topology>
    </subcellularLocation>
</comment>
<evidence type="ECO:0000256" key="2">
    <source>
        <dbReference type="ARBA" id="ARBA00006337"/>
    </source>
</evidence>
<keyword evidence="4 10" id="KW-0812">Transmembrane</keyword>
<dbReference type="InterPro" id="IPR044751">
    <property type="entry name" value="Ion_transp-like_CBS"/>
</dbReference>
<dbReference type="SMART" id="SM00116">
    <property type="entry name" value="CBS"/>
    <property type="match status" value="2"/>
</dbReference>
<comment type="caution">
    <text evidence="14">The sequence shown here is derived from an EMBL/GenBank/DDBJ whole genome shotgun (WGS) entry which is preliminary data.</text>
</comment>
<proteinExistence type="inferred from homology"/>
<feature type="domain" description="CBS" evidence="12">
    <location>
        <begin position="287"/>
        <end position="346"/>
    </location>
</feature>
<dbReference type="CDD" id="cd04590">
    <property type="entry name" value="CBS_pair_CorC_HlyC_assoc"/>
    <property type="match status" value="1"/>
</dbReference>
<dbReference type="GO" id="GO:0050660">
    <property type="term" value="F:flavin adenine dinucleotide binding"/>
    <property type="evidence" value="ECO:0007669"/>
    <property type="project" value="InterPro"/>
</dbReference>
<evidence type="ECO:0000256" key="6">
    <source>
        <dbReference type="ARBA" id="ARBA00022989"/>
    </source>
</evidence>
<evidence type="ECO:0000313" key="15">
    <source>
        <dbReference type="Proteomes" id="UP000824037"/>
    </source>
</evidence>
<evidence type="ECO:0000256" key="7">
    <source>
        <dbReference type="ARBA" id="ARBA00023122"/>
    </source>
</evidence>
<dbReference type="InterPro" id="IPR016169">
    <property type="entry name" value="FAD-bd_PCMH_sub2"/>
</dbReference>
<accession>A0A9D2EFI1</accession>
<dbReference type="Gene3D" id="3.30.465.10">
    <property type="match status" value="1"/>
</dbReference>
<keyword evidence="5" id="KW-0677">Repeat</keyword>
<dbReference type="SUPFAM" id="SSF56176">
    <property type="entry name" value="FAD-binding/transporter-associated domain-like"/>
    <property type="match status" value="1"/>
</dbReference>
<evidence type="ECO:0000259" key="12">
    <source>
        <dbReference type="PROSITE" id="PS51371"/>
    </source>
</evidence>
<evidence type="ECO:0000256" key="3">
    <source>
        <dbReference type="ARBA" id="ARBA00022475"/>
    </source>
</evidence>
<dbReference type="InterPro" id="IPR036318">
    <property type="entry name" value="FAD-bd_PCMH-like_sf"/>
</dbReference>
<reference evidence="14" key="2">
    <citation type="submission" date="2021-04" db="EMBL/GenBank/DDBJ databases">
        <authorList>
            <person name="Gilroy R."/>
        </authorList>
    </citation>
    <scope>NUCLEOTIDE SEQUENCE</scope>
    <source>
        <strain evidence="14">ChiGjej4B4-7305</strain>
    </source>
</reference>
<feature type="domain" description="CNNM transmembrane" evidence="13">
    <location>
        <begin position="1"/>
        <end position="203"/>
    </location>
</feature>
<gene>
    <name evidence="14" type="ORF">H9815_12145</name>
</gene>
<feature type="transmembrane region" description="Helical" evidence="11">
    <location>
        <begin position="65"/>
        <end position="86"/>
    </location>
</feature>